<feature type="region of interest" description="Disordered" evidence="1">
    <location>
        <begin position="305"/>
        <end position="496"/>
    </location>
</feature>
<evidence type="ECO:0000256" key="1">
    <source>
        <dbReference type="SAM" id="MobiDB-lite"/>
    </source>
</evidence>
<name>A0A9P3HC30_9FUNG</name>
<dbReference type="Proteomes" id="UP000827284">
    <property type="component" value="Unassembled WGS sequence"/>
</dbReference>
<feature type="compositionally biased region" description="Polar residues" evidence="1">
    <location>
        <begin position="480"/>
        <end position="496"/>
    </location>
</feature>
<reference evidence="3" key="1">
    <citation type="submission" date="2021-11" db="EMBL/GenBank/DDBJ databases">
        <authorList>
            <person name="Herlambang A."/>
            <person name="Guo Y."/>
            <person name="Takashima Y."/>
            <person name="Nishizawa T."/>
        </authorList>
    </citation>
    <scope>NUCLEOTIDE SEQUENCE</scope>
    <source>
        <strain evidence="3">E1425</strain>
    </source>
</reference>
<accession>A0A9P3HC30</accession>
<feature type="compositionally biased region" description="Low complexity" evidence="1">
    <location>
        <begin position="250"/>
        <end position="271"/>
    </location>
</feature>
<comment type="caution">
    <text evidence="3">The sequence shown here is derived from an EMBL/GenBank/DDBJ whole genome shotgun (WGS) entry which is preliminary data.</text>
</comment>
<feature type="region of interest" description="Disordered" evidence="1">
    <location>
        <begin position="230"/>
        <end position="273"/>
    </location>
</feature>
<feature type="compositionally biased region" description="Pro residues" evidence="1">
    <location>
        <begin position="395"/>
        <end position="409"/>
    </location>
</feature>
<feature type="compositionally biased region" description="Low complexity" evidence="1">
    <location>
        <begin position="453"/>
        <end position="466"/>
    </location>
</feature>
<keyword evidence="2" id="KW-1133">Transmembrane helix</keyword>
<sequence length="557" mass="60733">MVQLSLPLIDNDGDKSQELQDLNCDETESIYDRKHCIKNALFCSHKNPCPSNIDCIDGVCQCLPNEQQFISLTPPPVRLFSLGCNFDTARVADSCRSYEYGVDKTCLLNYCSNDIPCYAGTCDPLRHVCVNMNSTRLPLPPSRSQVVSLGNDPFGVAHQENIFSSPILVVLLAAVGVLAVLLIVGIFRLIHRSVKTSVTWASRGHRLTSTDDLHFDDKDGHVQELDRKYSRNELTSEPALVNMTSRNIEPIPSSSRSHHSTSYSPTYPPTIFHDKQVSKDRFPSYQQETGPSTESIELAIKDPSNDSTTAELQQDPNHKSQSEENGLSEPKPLAQHVDPAQVPSPHSPSSSPLPRAMAWHQSVSHGKSLKAREPGLYKSPSAHVRGSKTLSQILPPAPYPPFTSMPLPPTAESYGAPVPRKSLNVPKPTRPHRNAQHLTLLMPPPPTYPPPGSTSASTTPRTSPISFGYPPASPFHSAGYSPSSGRSTPTQRSRSFCSGGWSRHRCNGAYANYPGPEPQLSPSSMFSSSQISLSPAARNLPAGFASSPVAKTAERFD</sequence>
<protein>
    <recommendedName>
        <fullName evidence="5">EB domain-containing protein</fullName>
    </recommendedName>
</protein>
<dbReference type="EMBL" id="BQFW01000008">
    <property type="protein sequence ID" value="GJJ73708.1"/>
    <property type="molecule type" value="Genomic_DNA"/>
</dbReference>
<evidence type="ECO:0008006" key="5">
    <source>
        <dbReference type="Google" id="ProtNLM"/>
    </source>
</evidence>
<keyword evidence="4" id="KW-1185">Reference proteome</keyword>
<evidence type="ECO:0000313" key="3">
    <source>
        <dbReference type="EMBL" id="GJJ73708.1"/>
    </source>
</evidence>
<feature type="compositionally biased region" description="Low complexity" evidence="1">
    <location>
        <begin position="343"/>
        <end position="354"/>
    </location>
</feature>
<evidence type="ECO:0000256" key="2">
    <source>
        <dbReference type="SAM" id="Phobius"/>
    </source>
</evidence>
<feature type="transmembrane region" description="Helical" evidence="2">
    <location>
        <begin position="167"/>
        <end position="190"/>
    </location>
</feature>
<keyword evidence="2" id="KW-0812">Transmembrane</keyword>
<gene>
    <name evidence="3" type="ORF">EMPS_06066</name>
</gene>
<proteinExistence type="predicted"/>
<organism evidence="3 4">
    <name type="scientific">Entomortierella parvispora</name>
    <dbReference type="NCBI Taxonomy" id="205924"/>
    <lineage>
        <taxon>Eukaryota</taxon>
        <taxon>Fungi</taxon>
        <taxon>Fungi incertae sedis</taxon>
        <taxon>Mucoromycota</taxon>
        <taxon>Mortierellomycotina</taxon>
        <taxon>Mortierellomycetes</taxon>
        <taxon>Mortierellales</taxon>
        <taxon>Mortierellaceae</taxon>
        <taxon>Entomortierella</taxon>
    </lineage>
</organism>
<dbReference type="OrthoDB" id="2412405at2759"/>
<reference evidence="3" key="2">
    <citation type="journal article" date="2022" name="Microbiol. Resour. Announc.">
        <title>Whole-Genome Sequence of Entomortierella parvispora E1425, a Mucoromycotan Fungus Associated with Burkholderiaceae-Related Endosymbiotic Bacteria.</title>
        <authorList>
            <person name="Herlambang A."/>
            <person name="Guo Y."/>
            <person name="Takashima Y."/>
            <person name="Narisawa K."/>
            <person name="Ohta H."/>
            <person name="Nishizawa T."/>
        </authorList>
    </citation>
    <scope>NUCLEOTIDE SEQUENCE</scope>
    <source>
        <strain evidence="3">E1425</strain>
    </source>
</reference>
<dbReference type="AlphaFoldDB" id="A0A9P3HC30"/>
<feature type="compositionally biased region" description="Polar residues" evidence="1">
    <location>
        <begin position="305"/>
        <end position="315"/>
    </location>
</feature>
<feature type="compositionally biased region" description="Pro residues" evidence="1">
    <location>
        <begin position="442"/>
        <end position="452"/>
    </location>
</feature>
<keyword evidence="2" id="KW-0472">Membrane</keyword>
<evidence type="ECO:0000313" key="4">
    <source>
        <dbReference type="Proteomes" id="UP000827284"/>
    </source>
</evidence>